<dbReference type="PANTHER" id="PTHR44591">
    <property type="entry name" value="STRESS RESPONSE REGULATOR PROTEIN 1"/>
    <property type="match status" value="1"/>
</dbReference>
<dbReference type="SMART" id="SM00448">
    <property type="entry name" value="REC"/>
    <property type="match status" value="1"/>
</dbReference>
<dbReference type="Pfam" id="PF00072">
    <property type="entry name" value="Response_reg"/>
    <property type="match status" value="1"/>
</dbReference>
<sequence length="120" mass="13548">METKKVLIVEDELIISMLIERMVGNMGHEVVDKVSSGEDAITAAFEHEPDIILMDIRLQGDINGIEAMSQIREKLDTPVIYISGNTDKLHMDQIESSDYIEFLSKPITFSELNRSFDMAS</sequence>
<evidence type="ECO:0000256" key="2">
    <source>
        <dbReference type="PROSITE-ProRule" id="PRU00169"/>
    </source>
</evidence>
<gene>
    <name evidence="4" type="ORF">G3569_05715</name>
</gene>
<dbReference type="SUPFAM" id="SSF52172">
    <property type="entry name" value="CheY-like"/>
    <property type="match status" value="1"/>
</dbReference>
<evidence type="ECO:0000256" key="1">
    <source>
        <dbReference type="ARBA" id="ARBA00022553"/>
    </source>
</evidence>
<dbReference type="RefSeq" id="WP_165266966.1">
    <property type="nucleotide sequence ID" value="NZ_JAALLS010000005.1"/>
</dbReference>
<comment type="caution">
    <text evidence="4">The sequence shown here is derived from an EMBL/GenBank/DDBJ whole genome shotgun (WGS) entry which is preliminary data.</text>
</comment>
<dbReference type="Gene3D" id="3.40.50.2300">
    <property type="match status" value="1"/>
</dbReference>
<feature type="modified residue" description="4-aspartylphosphate" evidence="2">
    <location>
        <position position="55"/>
    </location>
</feature>
<feature type="domain" description="Response regulatory" evidence="3">
    <location>
        <begin position="5"/>
        <end position="120"/>
    </location>
</feature>
<dbReference type="InterPro" id="IPR011006">
    <property type="entry name" value="CheY-like_superfamily"/>
</dbReference>
<organism evidence="4 5">
    <name type="scientific">Fodinibius halophilus</name>
    <dbReference type="NCBI Taxonomy" id="1736908"/>
    <lineage>
        <taxon>Bacteria</taxon>
        <taxon>Pseudomonadati</taxon>
        <taxon>Balneolota</taxon>
        <taxon>Balneolia</taxon>
        <taxon>Balneolales</taxon>
        <taxon>Balneolaceae</taxon>
        <taxon>Fodinibius</taxon>
    </lineage>
</organism>
<dbReference type="PROSITE" id="PS50110">
    <property type="entry name" value="RESPONSE_REGULATORY"/>
    <property type="match status" value="1"/>
</dbReference>
<dbReference type="EMBL" id="JAALLS010000005">
    <property type="protein sequence ID" value="NGP87841.1"/>
    <property type="molecule type" value="Genomic_DNA"/>
</dbReference>
<protein>
    <submittedName>
        <fullName evidence="4">Response regulator</fullName>
    </submittedName>
</protein>
<keyword evidence="1 2" id="KW-0597">Phosphoprotein</keyword>
<dbReference type="CDD" id="cd17534">
    <property type="entry name" value="REC_DC-like"/>
    <property type="match status" value="1"/>
</dbReference>
<dbReference type="InterPro" id="IPR001789">
    <property type="entry name" value="Sig_transdc_resp-reg_receiver"/>
</dbReference>
<evidence type="ECO:0000259" key="3">
    <source>
        <dbReference type="PROSITE" id="PS50110"/>
    </source>
</evidence>
<dbReference type="PANTHER" id="PTHR44591:SF3">
    <property type="entry name" value="RESPONSE REGULATORY DOMAIN-CONTAINING PROTEIN"/>
    <property type="match status" value="1"/>
</dbReference>
<dbReference type="InterPro" id="IPR050595">
    <property type="entry name" value="Bact_response_regulator"/>
</dbReference>
<name>A0A6M1T771_9BACT</name>
<accession>A0A6M1T771</accession>
<evidence type="ECO:0000313" key="4">
    <source>
        <dbReference type="EMBL" id="NGP87841.1"/>
    </source>
</evidence>
<reference evidence="4 5" key="1">
    <citation type="submission" date="2020-02" db="EMBL/GenBank/DDBJ databases">
        <title>Aliifodinibius halophilus 2W32, complete genome.</title>
        <authorList>
            <person name="Li Y."/>
            <person name="Wu S."/>
        </authorList>
    </citation>
    <scope>NUCLEOTIDE SEQUENCE [LARGE SCALE GENOMIC DNA]</scope>
    <source>
        <strain evidence="4 5">2W32</strain>
    </source>
</reference>
<keyword evidence="5" id="KW-1185">Reference proteome</keyword>
<proteinExistence type="predicted"/>
<evidence type="ECO:0000313" key="5">
    <source>
        <dbReference type="Proteomes" id="UP000479132"/>
    </source>
</evidence>
<dbReference type="AlphaFoldDB" id="A0A6M1T771"/>
<dbReference type="GO" id="GO:0000160">
    <property type="term" value="P:phosphorelay signal transduction system"/>
    <property type="evidence" value="ECO:0007669"/>
    <property type="project" value="InterPro"/>
</dbReference>
<dbReference type="Proteomes" id="UP000479132">
    <property type="component" value="Unassembled WGS sequence"/>
</dbReference>